<dbReference type="InterPro" id="IPR050793">
    <property type="entry name" value="CMP-NeuNAc_synthase"/>
</dbReference>
<dbReference type="RefSeq" id="WP_377506447.1">
    <property type="nucleotide sequence ID" value="NZ_JBHULU010000014.1"/>
</dbReference>
<dbReference type="InterPro" id="IPR003329">
    <property type="entry name" value="Cytidylyl_trans"/>
</dbReference>
<keyword evidence="1" id="KW-0548">Nucleotidyltransferase</keyword>
<evidence type="ECO:0000313" key="1">
    <source>
        <dbReference type="EMBL" id="MFD2514246.1"/>
    </source>
</evidence>
<dbReference type="PANTHER" id="PTHR21485">
    <property type="entry name" value="HAD SUPERFAMILY MEMBERS CMAS AND KDSC"/>
    <property type="match status" value="1"/>
</dbReference>
<dbReference type="Pfam" id="PF02348">
    <property type="entry name" value="CTP_transf_3"/>
    <property type="match status" value="1"/>
</dbReference>
<keyword evidence="1" id="KW-0808">Transferase</keyword>
<dbReference type="Proteomes" id="UP001597544">
    <property type="component" value="Unassembled WGS sequence"/>
</dbReference>
<evidence type="ECO:0000313" key="2">
    <source>
        <dbReference type="Proteomes" id="UP001597544"/>
    </source>
</evidence>
<gene>
    <name evidence="1" type="ORF">ACFSRY_10245</name>
</gene>
<dbReference type="SUPFAM" id="SSF53448">
    <property type="entry name" value="Nucleotide-diphospho-sugar transferases"/>
    <property type="match status" value="1"/>
</dbReference>
<accession>A0ABW5IL21</accession>
<sequence>MRSLLTVCARGGSKGIPGKNIKPLNNKPLIYYTLKTAVAYASLRDDVDIYLSTDSDEIRSEVDKFSFDSVKTDYDRPKELATDSSGKLGVIKDVLEFAENKTGKKYDYIIDLDVTSPLRTVDDLQLAFRKLKDSDAINIFSVNPASRNPYFNMVEHRENSIYVKLVKDGEFLTRQSSPEVYDMNASFYIWKREFFEIDQKNNITDKTIIYSMPHLCFDLDHPLDFEFMSFLIETNKLDFTLLK</sequence>
<dbReference type="Gene3D" id="3.90.550.10">
    <property type="entry name" value="Spore Coat Polysaccharide Biosynthesis Protein SpsA, Chain A"/>
    <property type="match status" value="1"/>
</dbReference>
<dbReference type="GO" id="GO:0016779">
    <property type="term" value="F:nucleotidyltransferase activity"/>
    <property type="evidence" value="ECO:0007669"/>
    <property type="project" value="UniProtKB-KW"/>
</dbReference>
<dbReference type="EMBL" id="JBHULU010000014">
    <property type="protein sequence ID" value="MFD2514246.1"/>
    <property type="molecule type" value="Genomic_DNA"/>
</dbReference>
<reference evidence="2" key="1">
    <citation type="journal article" date="2019" name="Int. J. Syst. Evol. Microbiol.">
        <title>The Global Catalogue of Microorganisms (GCM) 10K type strain sequencing project: providing services to taxonomists for standard genome sequencing and annotation.</title>
        <authorList>
            <consortium name="The Broad Institute Genomics Platform"/>
            <consortium name="The Broad Institute Genome Sequencing Center for Infectious Disease"/>
            <person name="Wu L."/>
            <person name="Ma J."/>
        </authorList>
    </citation>
    <scope>NUCLEOTIDE SEQUENCE [LARGE SCALE GENOMIC DNA]</scope>
    <source>
        <strain evidence="2">KCTC 42498</strain>
    </source>
</reference>
<name>A0ABW5IL21_9BACT</name>
<keyword evidence="2" id="KW-1185">Reference proteome</keyword>
<dbReference type="InterPro" id="IPR029044">
    <property type="entry name" value="Nucleotide-diphossugar_trans"/>
</dbReference>
<proteinExistence type="predicted"/>
<comment type="caution">
    <text evidence="1">The sequence shown here is derived from an EMBL/GenBank/DDBJ whole genome shotgun (WGS) entry which is preliminary data.</text>
</comment>
<organism evidence="1 2">
    <name type="scientific">Pontibacter locisalis</name>
    <dbReference type="NCBI Taxonomy" id="1719035"/>
    <lineage>
        <taxon>Bacteria</taxon>
        <taxon>Pseudomonadati</taxon>
        <taxon>Bacteroidota</taxon>
        <taxon>Cytophagia</taxon>
        <taxon>Cytophagales</taxon>
        <taxon>Hymenobacteraceae</taxon>
        <taxon>Pontibacter</taxon>
    </lineage>
</organism>
<protein>
    <submittedName>
        <fullName evidence="1">Cytidylyltransferase domain-containing protein</fullName>
    </submittedName>
</protein>
<dbReference type="PANTHER" id="PTHR21485:SF6">
    <property type="entry name" value="N-ACYLNEURAMINATE CYTIDYLYLTRANSFERASE-RELATED"/>
    <property type="match status" value="1"/>
</dbReference>
<dbReference type="CDD" id="cd02513">
    <property type="entry name" value="CMP-NeuAc_Synthase"/>
    <property type="match status" value="1"/>
</dbReference>